<feature type="compositionally biased region" description="Basic and acidic residues" evidence="13">
    <location>
        <begin position="499"/>
        <end position="526"/>
    </location>
</feature>
<evidence type="ECO:0000256" key="12">
    <source>
        <dbReference type="SAM" id="Coils"/>
    </source>
</evidence>
<dbReference type="GO" id="GO:0005874">
    <property type="term" value="C:microtubule"/>
    <property type="evidence" value="ECO:0007669"/>
    <property type="project" value="UniProtKB-KW"/>
</dbReference>
<dbReference type="Gene3D" id="3.40.850.10">
    <property type="entry name" value="Kinesin motor domain"/>
    <property type="match status" value="1"/>
</dbReference>
<dbReference type="GO" id="GO:0003777">
    <property type="term" value="F:microtubule motor activity"/>
    <property type="evidence" value="ECO:0007669"/>
    <property type="project" value="InterPro"/>
</dbReference>
<feature type="binding site" evidence="11">
    <location>
        <begin position="92"/>
        <end position="99"/>
    </location>
    <ligand>
        <name>ATP</name>
        <dbReference type="ChEBI" id="CHEBI:30616"/>
    </ligand>
</feature>
<feature type="compositionally biased region" description="Polar residues" evidence="13">
    <location>
        <begin position="1281"/>
        <end position="1291"/>
    </location>
</feature>
<reference evidence="16" key="1">
    <citation type="submission" date="2022-11" db="UniProtKB">
        <authorList>
            <consortium name="WormBaseParasite"/>
        </authorList>
    </citation>
    <scope>IDENTIFICATION</scope>
</reference>
<feature type="compositionally biased region" description="Polar residues" evidence="13">
    <location>
        <begin position="531"/>
        <end position="548"/>
    </location>
</feature>
<comment type="subcellular location">
    <subcellularLocation>
        <location evidence="1">Cytoplasm</location>
        <location evidence="1">Cytoskeleton</location>
    </subcellularLocation>
</comment>
<proteinExistence type="inferred from homology"/>
<organism evidence="15 16">
    <name type="scientific">Plectus sambesii</name>
    <dbReference type="NCBI Taxonomy" id="2011161"/>
    <lineage>
        <taxon>Eukaryota</taxon>
        <taxon>Metazoa</taxon>
        <taxon>Ecdysozoa</taxon>
        <taxon>Nematoda</taxon>
        <taxon>Chromadorea</taxon>
        <taxon>Plectida</taxon>
        <taxon>Plectina</taxon>
        <taxon>Plectoidea</taxon>
        <taxon>Plectidae</taxon>
        <taxon>Plectus</taxon>
    </lineage>
</organism>
<sequence length="1303" mass="148759">MADDCRSDDFIKVSVRVRPPAEILTGGGKLCVTTGNDGRSVCLLQPNYEERVFSFDAVFNEQTTQEAVFSSIGKRIIEGCVDGYNGTIFAYGQTGSGKTFTMLGPAGEESGLDQGRRGLIPRGIEYLFSLLERKREVRGDAFKYLCKCSFVELYNERLYDLLVSSASSQLKLRVDMQRGVFVEGAIEEIVSSSSEVHKVLQAGWMNRRIGETKMNRESSRSHAVFMLEIETQDMDGDLVNHKVARLNLVDLAGSERQKDAQSEGNTLKEANSINKSLSFLGRVIRTLSRRVSPGQPPVFVPYRDSQLTYLLKDSLGGNARTAVVANIHQNLRFFEETLSTLKFAEEVKKVRNKAVVNENVSGENVAALLREIQRMKEELRLLRDCSPRANITNELPPFDMDISASSSSDQWHERYKEAANEVVKCYAENEKLKNRLKQWKEYSGQQCSQVLSLRMQLRFREDSIKTLKASLNEKNIDTKHLDEMTRHLQEEIDSLKAQLEQRDKHQRKPSDDDVESSDHGRAEAFRKRLSAQASDRQPASVFESPSTDSELVIRRLRDDLAGAKSETARLQQETHEKDERHRREIERLQRVIEDGEIARKALNVRREQMNIVHDVTIKAMTPPRVAALQQQTPMSKKERRRTRFTPGTGSTEAVHASAARRSIVRPLLFSEEDDLPAEQTMPALPLDDLYAANQELEARLEKEEREHMRLELDVNRLDQLINERNLYIDKMEREVKTREADLCQQIADLQQRHDQIDARFRAQSKDLTETKSELSHLKTERARLDKELRANEIEFGELRNMCDARERAWQELSELLATSEEENVALRSKVETLQVLLEEQADRPSEFSGMVEPSLRECRPSLPKARVDRKRSSSISVDVNALQRKVSQLTEKSKDFDILMEECAKMREEQCRLMAKYENVKADCESALAERAMALSDIAKYEKDSERVAAQQAAQHAKLNDKITDLERRLVREAELAAERQNVADVEIDRLKFEIDELQTERAELQARLAAAKKQDALTSGAASVGRVTRSMAKTDAHVQALVDQMAEQDEIIASLQSTRDQQNAKMALLEAELARVTSEAEVKRESAVSEQVNKYQQKIDQFQQEFNVKTETLQAAQNRMTLAEQERVKAEKMLQKLKEQNNSLVSRLETSEKHCEQLKETAARLEALEKRSFEEQNRLRSDMESLREEKLNLNNTIAELRRRIDEEAEESARLASHANQRQKIHYVNDLRIRFADQEKLLDEAMRERAKLEKELAALKLGEPPKTRGEKVRLLRAASGSHASLASNNSADGKENVLPKPRK</sequence>
<evidence type="ECO:0000259" key="14">
    <source>
        <dbReference type="PROSITE" id="PS50067"/>
    </source>
</evidence>
<name>A0A914WDA9_9BILA</name>
<comment type="similarity">
    <text evidence="10">Belongs to the TRAFAC class myosin-kinesin ATPase superfamily. Kinesin family. KIN-5/BimC subfamily.</text>
</comment>
<evidence type="ECO:0000256" key="1">
    <source>
        <dbReference type="ARBA" id="ARBA00004245"/>
    </source>
</evidence>
<keyword evidence="6 12" id="KW-0175">Coiled coil</keyword>
<dbReference type="InterPro" id="IPR027417">
    <property type="entry name" value="P-loop_NTPase"/>
</dbReference>
<comment type="similarity">
    <text evidence="9">Belongs to the TRAFAC class myosin-kinesin ATPase superfamily. Kinesin family. KIN-12 subfamily.</text>
</comment>
<feature type="domain" description="Kinesin motor" evidence="14">
    <location>
        <begin position="10"/>
        <end position="350"/>
    </location>
</feature>
<evidence type="ECO:0000256" key="10">
    <source>
        <dbReference type="ARBA" id="ARBA00034704"/>
    </source>
</evidence>
<feature type="coiled-coil region" evidence="12">
    <location>
        <begin position="553"/>
        <end position="605"/>
    </location>
</feature>
<dbReference type="PANTHER" id="PTHR37739:SF8">
    <property type="entry name" value="KINESIN-LIKE PROTEIN KIN-12D"/>
    <property type="match status" value="1"/>
</dbReference>
<feature type="region of interest" description="Disordered" evidence="13">
    <location>
        <begin position="626"/>
        <end position="657"/>
    </location>
</feature>
<dbReference type="GO" id="GO:0007010">
    <property type="term" value="P:cytoskeleton organization"/>
    <property type="evidence" value="ECO:0007669"/>
    <property type="project" value="UniProtKB-ARBA"/>
</dbReference>
<dbReference type="InterPro" id="IPR019821">
    <property type="entry name" value="Kinesin_motor_CS"/>
</dbReference>
<dbReference type="Proteomes" id="UP000887566">
    <property type="component" value="Unplaced"/>
</dbReference>
<keyword evidence="2" id="KW-0963">Cytoplasm</keyword>
<dbReference type="InterPro" id="IPR044986">
    <property type="entry name" value="KIF15/KIN-12"/>
</dbReference>
<dbReference type="PANTHER" id="PTHR37739">
    <property type="entry name" value="KINESIN-LIKE PROTEIN KIN-12D"/>
    <property type="match status" value="1"/>
</dbReference>
<evidence type="ECO:0000256" key="9">
    <source>
        <dbReference type="ARBA" id="ARBA00034488"/>
    </source>
</evidence>
<accession>A0A914WDA9</accession>
<dbReference type="PROSITE" id="PS00411">
    <property type="entry name" value="KINESIN_MOTOR_1"/>
    <property type="match status" value="1"/>
</dbReference>
<keyword evidence="7 11" id="KW-0505">Motor protein</keyword>
<keyword evidence="5 11" id="KW-0067">ATP-binding</keyword>
<dbReference type="Pfam" id="PF00225">
    <property type="entry name" value="Kinesin"/>
    <property type="match status" value="1"/>
</dbReference>
<evidence type="ECO:0000256" key="2">
    <source>
        <dbReference type="ARBA" id="ARBA00022490"/>
    </source>
</evidence>
<keyword evidence="4 11" id="KW-0547">Nucleotide-binding</keyword>
<dbReference type="PROSITE" id="PS50067">
    <property type="entry name" value="KINESIN_MOTOR_2"/>
    <property type="match status" value="1"/>
</dbReference>
<dbReference type="GO" id="GO:0005524">
    <property type="term" value="F:ATP binding"/>
    <property type="evidence" value="ECO:0007669"/>
    <property type="project" value="UniProtKB-UniRule"/>
</dbReference>
<evidence type="ECO:0000256" key="7">
    <source>
        <dbReference type="ARBA" id="ARBA00023175"/>
    </source>
</evidence>
<keyword evidence="3" id="KW-0493">Microtubule</keyword>
<dbReference type="InterPro" id="IPR036961">
    <property type="entry name" value="Kinesin_motor_dom_sf"/>
</dbReference>
<protein>
    <submittedName>
        <fullName evidence="16">Kinesin motor domain-containing protein</fullName>
    </submittedName>
</protein>
<evidence type="ECO:0000256" key="6">
    <source>
        <dbReference type="ARBA" id="ARBA00023054"/>
    </source>
</evidence>
<dbReference type="GO" id="GO:0007018">
    <property type="term" value="P:microtubule-based movement"/>
    <property type="evidence" value="ECO:0007669"/>
    <property type="project" value="InterPro"/>
</dbReference>
<evidence type="ECO:0000256" key="11">
    <source>
        <dbReference type="PROSITE-ProRule" id="PRU00283"/>
    </source>
</evidence>
<keyword evidence="8" id="KW-0206">Cytoskeleton</keyword>
<dbReference type="SUPFAM" id="SSF52540">
    <property type="entry name" value="P-loop containing nucleoside triphosphate hydrolases"/>
    <property type="match status" value="1"/>
</dbReference>
<dbReference type="WBParaSite" id="PSAMB.scaffold3927size16381.g22929.t1">
    <property type="protein sequence ID" value="PSAMB.scaffold3927size16381.g22929.t1"/>
    <property type="gene ID" value="PSAMB.scaffold3927size16381.g22929"/>
</dbReference>
<evidence type="ECO:0000313" key="16">
    <source>
        <dbReference type="WBParaSite" id="PSAMB.scaffold3927size16381.g22929.t1"/>
    </source>
</evidence>
<dbReference type="PRINTS" id="PR00380">
    <property type="entry name" value="KINESINHEAVY"/>
</dbReference>
<dbReference type="SMART" id="SM00129">
    <property type="entry name" value="KISc"/>
    <property type="match status" value="1"/>
</dbReference>
<dbReference type="GO" id="GO:0008017">
    <property type="term" value="F:microtubule binding"/>
    <property type="evidence" value="ECO:0007669"/>
    <property type="project" value="InterPro"/>
</dbReference>
<feature type="coiled-coil region" evidence="12">
    <location>
        <begin position="686"/>
        <end position="720"/>
    </location>
</feature>
<evidence type="ECO:0000256" key="3">
    <source>
        <dbReference type="ARBA" id="ARBA00022701"/>
    </source>
</evidence>
<feature type="region of interest" description="Disordered" evidence="13">
    <location>
        <begin position="1277"/>
        <end position="1303"/>
    </location>
</feature>
<dbReference type="InterPro" id="IPR001752">
    <property type="entry name" value="Kinesin_motor_dom"/>
</dbReference>
<feature type="coiled-coil region" evidence="12">
    <location>
        <begin position="949"/>
        <end position="1015"/>
    </location>
</feature>
<evidence type="ECO:0000313" key="15">
    <source>
        <dbReference type="Proteomes" id="UP000887566"/>
    </source>
</evidence>
<evidence type="ECO:0000256" key="5">
    <source>
        <dbReference type="ARBA" id="ARBA00022840"/>
    </source>
</evidence>
<dbReference type="FunFam" id="3.40.850.10:FF:000019">
    <property type="entry name" value="Kinesin-like protein KIN-5D"/>
    <property type="match status" value="1"/>
</dbReference>
<feature type="coiled-coil region" evidence="12">
    <location>
        <begin position="767"/>
        <end position="794"/>
    </location>
</feature>
<feature type="region of interest" description="Disordered" evidence="13">
    <location>
        <begin position="499"/>
        <end position="548"/>
    </location>
</feature>
<feature type="coiled-coil region" evidence="12">
    <location>
        <begin position="1053"/>
        <end position="1262"/>
    </location>
</feature>
<evidence type="ECO:0000256" key="13">
    <source>
        <dbReference type="SAM" id="MobiDB-lite"/>
    </source>
</evidence>
<keyword evidence="15" id="KW-1185">Reference proteome</keyword>
<evidence type="ECO:0000256" key="4">
    <source>
        <dbReference type="ARBA" id="ARBA00022741"/>
    </source>
</evidence>
<evidence type="ECO:0000256" key="8">
    <source>
        <dbReference type="ARBA" id="ARBA00023212"/>
    </source>
</evidence>